<dbReference type="Proteomes" id="UP000027093">
    <property type="component" value="Chromosome"/>
</dbReference>
<evidence type="ECO:0000256" key="4">
    <source>
        <dbReference type="RuleBase" id="RU361282"/>
    </source>
</evidence>
<comment type="similarity">
    <text evidence="2 4">Belongs to the archaeal flagellin family.</text>
</comment>
<keyword evidence="7" id="KW-1185">Reference proteome</keyword>
<evidence type="ECO:0000256" key="2">
    <source>
        <dbReference type="ARBA" id="ARBA00010256"/>
    </source>
</evidence>
<dbReference type="OrthoDB" id="12034at2157"/>
<evidence type="ECO:0000256" key="5">
    <source>
        <dbReference type="SAM" id="Phobius"/>
    </source>
</evidence>
<evidence type="ECO:0000313" key="6">
    <source>
        <dbReference type="EMBL" id="AIC15221.1"/>
    </source>
</evidence>
<dbReference type="PANTHER" id="PTHR35903:SF1">
    <property type="entry name" value="FLAGELLIN B1"/>
    <property type="match status" value="1"/>
</dbReference>
<keyword evidence="6" id="KW-0282">Flagellum</keyword>
<protein>
    <recommendedName>
        <fullName evidence="4">Flagellin</fullName>
    </recommendedName>
</protein>
<keyword evidence="6" id="KW-0969">Cilium</keyword>
<evidence type="ECO:0000256" key="1">
    <source>
        <dbReference type="ARBA" id="ARBA00004618"/>
    </source>
</evidence>
<keyword evidence="6" id="KW-0966">Cell projection</keyword>
<evidence type="ECO:0000256" key="3">
    <source>
        <dbReference type="ARBA" id="ARBA00022440"/>
    </source>
</evidence>
<dbReference type="STRING" id="926571.NVIE_009950"/>
<dbReference type="EMBL" id="CP007536">
    <property type="protein sequence ID" value="AIC15221.1"/>
    <property type="molecule type" value="Genomic_DNA"/>
</dbReference>
<evidence type="ECO:0000313" key="7">
    <source>
        <dbReference type="Proteomes" id="UP000027093"/>
    </source>
</evidence>
<feature type="transmembrane region" description="Helical" evidence="5">
    <location>
        <begin position="20"/>
        <end position="47"/>
    </location>
</feature>
<name>A0A060HNS8_9ARCH</name>
<dbReference type="PANTHER" id="PTHR35903">
    <property type="entry name" value="FLAGELLIN B1"/>
    <property type="match status" value="1"/>
</dbReference>
<proteinExistence type="inferred from homology"/>
<dbReference type="GeneID" id="74946260"/>
<dbReference type="KEGG" id="nvn:NVIE_009950"/>
<comment type="subcellular location">
    <subcellularLocation>
        <location evidence="1 4">Archaeal flagellum</location>
    </subcellularLocation>
</comment>
<dbReference type="HOGENOM" id="CLU_084671_0_0_2"/>
<dbReference type="AlphaFoldDB" id="A0A060HNS8"/>
<reference evidence="6 7" key="1">
    <citation type="journal article" date="2014" name="Int. J. Syst. Evol. Microbiol.">
        <title>Nitrososphaera viennensis gen. nov., sp. nov., an aerobic and mesophilic, ammonia-oxidizing archaeon from soil and a member of the archaeal phylum Thaumarchaeota.</title>
        <authorList>
            <person name="Stieglmeier M."/>
            <person name="Klingl A."/>
            <person name="Alves R.J."/>
            <person name="Rittmann S.K."/>
            <person name="Melcher M."/>
            <person name="Leisch N."/>
            <person name="Schleper C."/>
        </authorList>
    </citation>
    <scope>NUCLEOTIDE SEQUENCE [LARGE SCALE GENOMIC DNA]</scope>
    <source>
        <strain evidence="6">EN76</strain>
    </source>
</reference>
<dbReference type="RefSeq" id="WP_075054281.1">
    <property type="nucleotide sequence ID" value="NZ_CP007536.1"/>
</dbReference>
<dbReference type="InterPro" id="IPR002774">
    <property type="entry name" value="Flagellin_arc-type"/>
</dbReference>
<dbReference type="InterPro" id="IPR013373">
    <property type="entry name" value="Flagellin/pilin_N_arc"/>
</dbReference>
<dbReference type="Pfam" id="PF01917">
    <property type="entry name" value="Flagellin_arch-type"/>
    <property type="match status" value="1"/>
</dbReference>
<keyword evidence="5" id="KW-1133">Transmembrane helix</keyword>
<keyword evidence="5" id="KW-0472">Membrane</keyword>
<gene>
    <name evidence="6" type="primary">flaB3</name>
    <name evidence="6" type="ORF">NVIE_009950</name>
</gene>
<dbReference type="GO" id="GO:0097588">
    <property type="term" value="P:archaeal or bacterial-type flagellum-dependent cell motility"/>
    <property type="evidence" value="ECO:0007669"/>
    <property type="project" value="InterPro"/>
</dbReference>
<keyword evidence="5" id="KW-0812">Transmembrane</keyword>
<comment type="function">
    <text evidence="4">Flagellin is the subunit protein which polymerizes to form the filaments of archaeal flagella.</text>
</comment>
<sequence length="230" mass="23564">MEVRRTPKNGNRHNNRRGVVGIESAIVLIAFVIVAAALSFVVLNMGFSTTQKAKSTITSGLGEASSAVEIAGQVTGKGNTTASKVDAFTIPIKLASGGSSVDITASKTAVKYFSKSVTYDNIFKGTLTTGTYTDINSALAAAKTQGFINEVPGVGAGSNATAAFIYFTANVNSNSIIDAGEQAVLAIAYKNGDRPAALDTVNTEIIVSAGAPLTVVRSVPTITDAVLNLG</sequence>
<accession>A0A060HNS8</accession>
<dbReference type="NCBIfam" id="TIGR02537">
    <property type="entry name" value="arch_flag_Nterm"/>
    <property type="match status" value="1"/>
</dbReference>
<dbReference type="GO" id="GO:0097589">
    <property type="term" value="C:archaeal-type flagellum"/>
    <property type="evidence" value="ECO:0007669"/>
    <property type="project" value="UniProtKB-SubCell"/>
</dbReference>
<dbReference type="GO" id="GO:0005198">
    <property type="term" value="F:structural molecule activity"/>
    <property type="evidence" value="ECO:0007669"/>
    <property type="project" value="InterPro"/>
</dbReference>
<organism evidence="6 7">
    <name type="scientific">Nitrososphaera viennensis EN76</name>
    <dbReference type="NCBI Taxonomy" id="926571"/>
    <lineage>
        <taxon>Archaea</taxon>
        <taxon>Nitrososphaerota</taxon>
        <taxon>Nitrososphaeria</taxon>
        <taxon>Nitrososphaerales</taxon>
        <taxon>Nitrososphaeraceae</taxon>
        <taxon>Nitrososphaera</taxon>
    </lineage>
</organism>
<keyword evidence="3 4" id="KW-0974">Archaeal flagellum</keyword>